<keyword evidence="1 3" id="KW-0689">Ribosomal protein</keyword>
<proteinExistence type="inferred from homology"/>
<dbReference type="InterPro" id="IPR023803">
    <property type="entry name" value="Ribosomal_bS16_dom_sf"/>
</dbReference>
<reference evidence="4 5" key="1">
    <citation type="journal article" date="2016" name="Environ. Microbiol.">
        <title>Genomic resolution of a cold subsurface aquifer community provides metabolic insights for novel microbes adapted to high CO concentrations.</title>
        <authorList>
            <person name="Probst A.J."/>
            <person name="Castelle C.J."/>
            <person name="Singh A."/>
            <person name="Brown C.T."/>
            <person name="Anantharaman K."/>
            <person name="Sharon I."/>
            <person name="Hug L.A."/>
            <person name="Burstein D."/>
            <person name="Emerson J.B."/>
            <person name="Thomas B.C."/>
            <person name="Banfield J.F."/>
        </authorList>
    </citation>
    <scope>NUCLEOTIDE SEQUENCE [LARGE SCALE GENOMIC DNA]</scope>
    <source>
        <strain evidence="4">CG2_30_44_31</strain>
    </source>
</reference>
<dbReference type="PANTHER" id="PTHR12919:SF20">
    <property type="entry name" value="SMALL RIBOSOMAL SUBUNIT PROTEIN BS16M"/>
    <property type="match status" value="1"/>
</dbReference>
<dbReference type="GO" id="GO:0006412">
    <property type="term" value="P:translation"/>
    <property type="evidence" value="ECO:0007669"/>
    <property type="project" value="UniProtKB-UniRule"/>
</dbReference>
<gene>
    <name evidence="3" type="primary">rpsP</name>
    <name evidence="4" type="ORF">AUK18_02130</name>
</gene>
<dbReference type="SUPFAM" id="SSF54565">
    <property type="entry name" value="Ribosomal protein S16"/>
    <property type="match status" value="1"/>
</dbReference>
<dbReference type="HAMAP" id="MF_00385">
    <property type="entry name" value="Ribosomal_bS16"/>
    <property type="match status" value="1"/>
</dbReference>
<evidence type="ECO:0000256" key="3">
    <source>
        <dbReference type="HAMAP-Rule" id="MF_00385"/>
    </source>
</evidence>
<dbReference type="GO" id="GO:0015935">
    <property type="term" value="C:small ribosomal subunit"/>
    <property type="evidence" value="ECO:0007669"/>
    <property type="project" value="TreeGrafter"/>
</dbReference>
<accession>A0A1J5AX07</accession>
<organism evidence="4 5">
    <name type="scientific">Candidatus Beckwithbacteria bacterium CG2_30_44_31</name>
    <dbReference type="NCBI Taxonomy" id="1805035"/>
    <lineage>
        <taxon>Bacteria</taxon>
        <taxon>Candidatus Beckwithiibacteriota</taxon>
    </lineage>
</organism>
<dbReference type="GO" id="GO:0003735">
    <property type="term" value="F:structural constituent of ribosome"/>
    <property type="evidence" value="ECO:0007669"/>
    <property type="project" value="InterPro"/>
</dbReference>
<protein>
    <recommendedName>
        <fullName evidence="3">Small ribosomal subunit protein bS16</fullName>
    </recommendedName>
</protein>
<keyword evidence="2 3" id="KW-0687">Ribonucleoprotein</keyword>
<dbReference type="InterPro" id="IPR000307">
    <property type="entry name" value="Ribosomal_bS16"/>
</dbReference>
<dbReference type="PANTHER" id="PTHR12919">
    <property type="entry name" value="30S RIBOSOMAL PROTEIN S16"/>
    <property type="match status" value="1"/>
</dbReference>
<dbReference type="InterPro" id="IPR020592">
    <property type="entry name" value="Ribosomal_bS16_CS"/>
</dbReference>
<comment type="caution">
    <text evidence="4">The sequence shown here is derived from an EMBL/GenBank/DDBJ whole genome shotgun (WGS) entry which is preliminary data.</text>
</comment>
<dbReference type="PROSITE" id="PS00732">
    <property type="entry name" value="RIBOSOMAL_S16"/>
    <property type="match status" value="1"/>
</dbReference>
<evidence type="ECO:0000256" key="1">
    <source>
        <dbReference type="ARBA" id="ARBA00022980"/>
    </source>
</evidence>
<dbReference type="AlphaFoldDB" id="A0A1J5AX07"/>
<evidence type="ECO:0000313" key="4">
    <source>
        <dbReference type="EMBL" id="OIP03395.1"/>
    </source>
</evidence>
<sequence length="75" mass="8824">MLKIKLTRTGKKNYSSYKIVVNEARDKRDGKYLDLLGIYNPNTHPHTLKFDQKKIDYWLAKGAKPTFTVNRLIKK</sequence>
<dbReference type="Gene3D" id="3.30.1320.10">
    <property type="match status" value="1"/>
</dbReference>
<evidence type="ECO:0000313" key="5">
    <source>
        <dbReference type="Proteomes" id="UP000183605"/>
    </source>
</evidence>
<dbReference type="NCBIfam" id="TIGR00002">
    <property type="entry name" value="S16"/>
    <property type="match status" value="1"/>
</dbReference>
<evidence type="ECO:0000256" key="2">
    <source>
        <dbReference type="ARBA" id="ARBA00023274"/>
    </source>
</evidence>
<comment type="similarity">
    <text evidence="3">Belongs to the bacterial ribosomal protein bS16 family.</text>
</comment>
<dbReference type="Proteomes" id="UP000183605">
    <property type="component" value="Unassembled WGS sequence"/>
</dbReference>
<name>A0A1J5AX07_9BACT</name>
<dbReference type="GO" id="GO:0005737">
    <property type="term" value="C:cytoplasm"/>
    <property type="evidence" value="ECO:0007669"/>
    <property type="project" value="UniProtKB-ARBA"/>
</dbReference>
<dbReference type="EMBL" id="MNXQ01000039">
    <property type="protein sequence ID" value="OIP03395.1"/>
    <property type="molecule type" value="Genomic_DNA"/>
</dbReference>
<dbReference type="Pfam" id="PF00886">
    <property type="entry name" value="Ribosomal_S16"/>
    <property type="match status" value="1"/>
</dbReference>